<organism evidence="1 2">
    <name type="scientific">Prauserella marina</name>
    <dbReference type="NCBI Taxonomy" id="530584"/>
    <lineage>
        <taxon>Bacteria</taxon>
        <taxon>Bacillati</taxon>
        <taxon>Actinomycetota</taxon>
        <taxon>Actinomycetes</taxon>
        <taxon>Pseudonocardiales</taxon>
        <taxon>Pseudonocardiaceae</taxon>
        <taxon>Prauserella</taxon>
    </lineage>
</organism>
<sequence length="284" mass="29318">MDQLQVPSIFVCCPSATLAVWSSAWLHGAAASDNALDALLAWGEEHEVVAADETVAEVFDLPVTGAVPTGPAQVLTSLRKLTSARSPGEAPAVRLVLPVPGDVRGLGGGGAFTEAALRAGEAVVLSGLGHGIVPQAIAEGLMRWTVYPVASDIVPDYVPLPEAEHALTDAIRDSAGALQELDIASDRPGVRAELSATLRSRPRPDWPSGTPGRALRVLQRAEEVGAILLLASADEPGGALSASAATRRAQALRPLSEAIRTARCAAVNEAVRVFADQTGRSQGA</sequence>
<evidence type="ECO:0000313" key="1">
    <source>
        <dbReference type="EMBL" id="SDD07707.1"/>
    </source>
</evidence>
<evidence type="ECO:0000313" key="2">
    <source>
        <dbReference type="Proteomes" id="UP000199494"/>
    </source>
</evidence>
<gene>
    <name evidence="1" type="ORF">SAMN05421630_105463</name>
</gene>
<name>A0A1G6RUQ4_9PSEU</name>
<protein>
    <submittedName>
        <fullName evidence="1">Uncharacterized protein</fullName>
    </submittedName>
</protein>
<keyword evidence="2" id="KW-1185">Reference proteome</keyword>
<dbReference type="Proteomes" id="UP000199494">
    <property type="component" value="Unassembled WGS sequence"/>
</dbReference>
<accession>A0A1G6RUQ4</accession>
<dbReference type="STRING" id="530584.SAMN05421630_105463"/>
<reference evidence="1 2" key="1">
    <citation type="submission" date="2016-10" db="EMBL/GenBank/DDBJ databases">
        <authorList>
            <person name="de Groot N.N."/>
        </authorList>
    </citation>
    <scope>NUCLEOTIDE SEQUENCE [LARGE SCALE GENOMIC DNA]</scope>
    <source>
        <strain evidence="1 2">CGMCC 4.5506</strain>
    </source>
</reference>
<proteinExistence type="predicted"/>
<dbReference type="EMBL" id="FMZE01000005">
    <property type="protein sequence ID" value="SDD07707.1"/>
    <property type="molecule type" value="Genomic_DNA"/>
</dbReference>
<dbReference type="AlphaFoldDB" id="A0A1G6RUQ4"/>